<dbReference type="EC" id="1.17.8.1" evidence="2"/>
<accession>A0ABU9BLW2</accession>
<gene>
    <name evidence="2" type="primary">hpnE</name>
    <name evidence="2" type="ORF">AACH06_08090</name>
</gene>
<dbReference type="InterPro" id="IPR050464">
    <property type="entry name" value="Zeta_carotene_desat/Oxidored"/>
</dbReference>
<dbReference type="InterPro" id="IPR017830">
    <property type="entry name" value="SQase_HpnE"/>
</dbReference>
<keyword evidence="3" id="KW-1185">Reference proteome</keyword>
<dbReference type="SUPFAM" id="SSF51905">
    <property type="entry name" value="FAD/NAD(P)-binding domain"/>
    <property type="match status" value="1"/>
</dbReference>
<feature type="domain" description="Amine oxidase" evidence="1">
    <location>
        <begin position="15"/>
        <end position="423"/>
    </location>
</feature>
<protein>
    <submittedName>
        <fullName evidence="2">Hydroxysqualene dehydroxylase HpnE</fullName>
        <ecNumber evidence="2">1.17.8.1</ecNumber>
    </submittedName>
</protein>
<dbReference type="Pfam" id="PF01593">
    <property type="entry name" value="Amino_oxidase"/>
    <property type="match status" value="1"/>
</dbReference>
<dbReference type="PANTHER" id="PTHR42923">
    <property type="entry name" value="PROTOPORPHYRINOGEN OXIDASE"/>
    <property type="match status" value="1"/>
</dbReference>
<reference evidence="2 3" key="1">
    <citation type="submission" date="2024-04" db="EMBL/GenBank/DDBJ databases">
        <title>Novel species of the genus Ideonella isolated from streams.</title>
        <authorList>
            <person name="Lu H."/>
        </authorList>
    </citation>
    <scope>NUCLEOTIDE SEQUENCE [LARGE SCALE GENOMIC DNA]</scope>
    <source>
        <strain evidence="2 3">DXS29W</strain>
    </source>
</reference>
<dbReference type="RefSeq" id="WP_341425143.1">
    <property type="nucleotide sequence ID" value="NZ_JBBUTG010000004.1"/>
</dbReference>
<evidence type="ECO:0000313" key="2">
    <source>
        <dbReference type="EMBL" id="MEK8030769.1"/>
    </source>
</evidence>
<dbReference type="InterPro" id="IPR002937">
    <property type="entry name" value="Amino_oxidase"/>
</dbReference>
<dbReference type="NCBIfam" id="TIGR03467">
    <property type="entry name" value="HpnE"/>
    <property type="match status" value="1"/>
</dbReference>
<name>A0ABU9BLW2_9BURK</name>
<dbReference type="Gene3D" id="3.50.50.60">
    <property type="entry name" value="FAD/NAD(P)-binding domain"/>
    <property type="match status" value="1"/>
</dbReference>
<keyword evidence="2" id="KW-0560">Oxidoreductase</keyword>
<evidence type="ECO:0000259" key="1">
    <source>
        <dbReference type="Pfam" id="PF01593"/>
    </source>
</evidence>
<dbReference type="EMBL" id="JBBUTG010000004">
    <property type="protein sequence ID" value="MEK8030769.1"/>
    <property type="molecule type" value="Genomic_DNA"/>
</dbReference>
<dbReference type="PANTHER" id="PTHR42923:SF47">
    <property type="entry name" value="BLR3003 PROTEIN"/>
    <property type="match status" value="1"/>
</dbReference>
<dbReference type="Proteomes" id="UP001371218">
    <property type="component" value="Unassembled WGS sequence"/>
</dbReference>
<sequence length="424" mass="45289">MSEGVRVAVVGGGWAGLAAAVHACAAGHRVSLFEMAPQLGGRARSVRKDGLTLDNGQHILIGAYVQTLALMRQVGMDVEAALHRMPLTLQYPDGSGLRLPAGPALPAFARGVLGWRDLPWGDRLGLLWWAARWRLRGFRCPPSMTVAELARRCPRRAYQALIEPLSVAALNTPAEQASGQVLLTVLRDALFGPPGAADLLLPRRPLDALLPDDASRWLRARGAHIELGRRVMRLTADDTGASVDDEPFDHVIVATPPGEAARLLADISPAWSAAAAAFTYQPIITAWLRAPQTRWPQTMMALRADGLRPAQFGFDLGALGGPADTFALVVSGAAPWVSAGADATRMALMNQWEEAFPATTHGPVEWIASRTEKRATFACTPGLKRSPARVHPRLTVAGDHVEGPYPATLEGAVRSGVEAARCIG</sequence>
<evidence type="ECO:0000313" key="3">
    <source>
        <dbReference type="Proteomes" id="UP001371218"/>
    </source>
</evidence>
<comment type="caution">
    <text evidence="2">The sequence shown here is derived from an EMBL/GenBank/DDBJ whole genome shotgun (WGS) entry which is preliminary data.</text>
</comment>
<dbReference type="GO" id="GO:0016491">
    <property type="term" value="F:oxidoreductase activity"/>
    <property type="evidence" value="ECO:0007669"/>
    <property type="project" value="UniProtKB-KW"/>
</dbReference>
<organism evidence="2 3">
    <name type="scientific">Ideonella lacteola</name>
    <dbReference type="NCBI Taxonomy" id="2984193"/>
    <lineage>
        <taxon>Bacteria</taxon>
        <taxon>Pseudomonadati</taxon>
        <taxon>Pseudomonadota</taxon>
        <taxon>Betaproteobacteria</taxon>
        <taxon>Burkholderiales</taxon>
        <taxon>Sphaerotilaceae</taxon>
        <taxon>Ideonella</taxon>
    </lineage>
</organism>
<proteinExistence type="predicted"/>
<dbReference type="InterPro" id="IPR036188">
    <property type="entry name" value="FAD/NAD-bd_sf"/>
</dbReference>